<keyword evidence="3" id="KW-1185">Reference proteome</keyword>
<dbReference type="PANTHER" id="PTHR42085:SF2">
    <property type="entry name" value="F-BOX DOMAIN-CONTAINING PROTEIN"/>
    <property type="match status" value="1"/>
</dbReference>
<feature type="region of interest" description="Disordered" evidence="1">
    <location>
        <begin position="16"/>
        <end position="35"/>
    </location>
</feature>
<gene>
    <name evidence="2" type="ORF">BCR34DRAFT_590629</name>
</gene>
<evidence type="ECO:0000313" key="2">
    <source>
        <dbReference type="EMBL" id="ORY06388.1"/>
    </source>
</evidence>
<evidence type="ECO:0000256" key="1">
    <source>
        <dbReference type="SAM" id="MobiDB-lite"/>
    </source>
</evidence>
<dbReference type="Proteomes" id="UP000193144">
    <property type="component" value="Unassembled WGS sequence"/>
</dbReference>
<feature type="compositionally biased region" description="Basic residues" evidence="1">
    <location>
        <begin position="24"/>
        <end position="35"/>
    </location>
</feature>
<protein>
    <submittedName>
        <fullName evidence="2">Uncharacterized protein</fullName>
    </submittedName>
</protein>
<dbReference type="EMBL" id="MCFA01000117">
    <property type="protein sequence ID" value="ORY06388.1"/>
    <property type="molecule type" value="Genomic_DNA"/>
</dbReference>
<sequence length="462" mass="52613">MKVELFSSLIEEGKLSYGDSKPSPCRKLKTRQGKRYRAPVALTRSNRRPLTRHENVLNGIGRIQAPLPRDSRAPREEDESAGGGDKWGLALENNGWPVTSVKKQAKQKPPAFRVNKRDEIEKYRSSYPVLYEELKYSYRFPRKPFRILDLPTEIRFRIYEFALVFDEPIEIWPETGDPRHGNRKAMYKNFRALKRNHSQWGRNVKLLRTCMLIHAEAGEVYYGNNAFRFSAMNGWMVANAFLYHIGHGHYKHITSLTVPLPFEYWTTTGVFKCIDSKSSLQKFIGMIPFKCPPDLDYGQSFYDVCLAMKKLGKLRTLNLVLPDWYELFRISFNPSPQLANALDQNALEALRTKGFTECRMIDAIMALKATCGDKLTISIVRLLPSFGPNYKLDSALEAAHTKFVKDCAAELGWKTKYATYSWGAFKVVDEEELGKFGDGDDGGEVSGAAGVQWYIGGLVGKD</sequence>
<comment type="caution">
    <text evidence="2">The sequence shown here is derived from an EMBL/GenBank/DDBJ whole genome shotgun (WGS) entry which is preliminary data.</text>
</comment>
<organism evidence="2 3">
    <name type="scientific">Clohesyomyces aquaticus</name>
    <dbReference type="NCBI Taxonomy" id="1231657"/>
    <lineage>
        <taxon>Eukaryota</taxon>
        <taxon>Fungi</taxon>
        <taxon>Dikarya</taxon>
        <taxon>Ascomycota</taxon>
        <taxon>Pezizomycotina</taxon>
        <taxon>Dothideomycetes</taxon>
        <taxon>Pleosporomycetidae</taxon>
        <taxon>Pleosporales</taxon>
        <taxon>Lindgomycetaceae</taxon>
        <taxon>Clohesyomyces</taxon>
    </lineage>
</organism>
<feature type="region of interest" description="Disordered" evidence="1">
    <location>
        <begin position="61"/>
        <end position="89"/>
    </location>
</feature>
<dbReference type="STRING" id="1231657.A0A1Y1Z7Z3"/>
<name>A0A1Y1Z7Z3_9PLEO</name>
<reference evidence="2 3" key="1">
    <citation type="submission" date="2016-07" db="EMBL/GenBank/DDBJ databases">
        <title>Pervasive Adenine N6-methylation of Active Genes in Fungi.</title>
        <authorList>
            <consortium name="DOE Joint Genome Institute"/>
            <person name="Mondo S.J."/>
            <person name="Dannebaum R.O."/>
            <person name="Kuo R.C."/>
            <person name="Labutti K."/>
            <person name="Haridas S."/>
            <person name="Kuo A."/>
            <person name="Salamov A."/>
            <person name="Ahrendt S.R."/>
            <person name="Lipzen A."/>
            <person name="Sullivan W."/>
            <person name="Andreopoulos W.B."/>
            <person name="Clum A."/>
            <person name="Lindquist E."/>
            <person name="Daum C."/>
            <person name="Ramamoorthy G.K."/>
            <person name="Gryganskyi A."/>
            <person name="Culley D."/>
            <person name="Magnuson J.K."/>
            <person name="James T.Y."/>
            <person name="O'Malley M.A."/>
            <person name="Stajich J.E."/>
            <person name="Spatafora J.W."/>
            <person name="Visel A."/>
            <person name="Grigoriev I.V."/>
        </authorList>
    </citation>
    <scope>NUCLEOTIDE SEQUENCE [LARGE SCALE GENOMIC DNA]</scope>
    <source>
        <strain evidence="2 3">CBS 115471</strain>
    </source>
</reference>
<dbReference type="PANTHER" id="PTHR42085">
    <property type="entry name" value="F-BOX DOMAIN-CONTAINING PROTEIN"/>
    <property type="match status" value="1"/>
</dbReference>
<proteinExistence type="predicted"/>
<dbReference type="OrthoDB" id="5272396at2759"/>
<evidence type="ECO:0000313" key="3">
    <source>
        <dbReference type="Proteomes" id="UP000193144"/>
    </source>
</evidence>
<accession>A0A1Y1Z7Z3</accession>
<dbReference type="InterPro" id="IPR038883">
    <property type="entry name" value="AN11006-like"/>
</dbReference>
<dbReference type="AlphaFoldDB" id="A0A1Y1Z7Z3"/>